<feature type="domain" description="HAT C-terminal dimerisation" evidence="1">
    <location>
        <begin position="68"/>
        <end position="127"/>
    </location>
</feature>
<dbReference type="SUPFAM" id="SSF53098">
    <property type="entry name" value="Ribonuclease H-like"/>
    <property type="match status" value="1"/>
</dbReference>
<sequence length="147" mass="17169">MLHYKPNFKASSEVKQGMYVCLERISGGDMYMVNKIDGQLEVFKSKNGFFESEIAQHGLENKTQTQRWESYGDAHPKLQNFGIRVLSLICSSSGFDRNWSAFEIVYTKKINMLKQKTMKDLVYVRVNIRLKKNKAERKKQDLTIDDF</sequence>
<evidence type="ECO:0000259" key="1">
    <source>
        <dbReference type="Pfam" id="PF05699"/>
    </source>
</evidence>
<comment type="caution">
    <text evidence="2">The sequence shown here is derived from an EMBL/GenBank/DDBJ whole genome shotgun (WGS) entry which is preliminary data.</text>
</comment>
<dbReference type="EMBL" id="JAMSHJ010000005">
    <property type="protein sequence ID" value="KAI5405884.1"/>
    <property type="molecule type" value="Genomic_DNA"/>
</dbReference>
<proteinExistence type="predicted"/>
<evidence type="ECO:0000313" key="3">
    <source>
        <dbReference type="Proteomes" id="UP001058974"/>
    </source>
</evidence>
<dbReference type="Pfam" id="PF05699">
    <property type="entry name" value="Dimer_Tnp_hAT"/>
    <property type="match status" value="1"/>
</dbReference>
<evidence type="ECO:0000313" key="2">
    <source>
        <dbReference type="EMBL" id="KAI5405884.1"/>
    </source>
</evidence>
<accession>A0A9D4WN17</accession>
<name>A0A9D4WN17_PEA</name>
<gene>
    <name evidence="2" type="ORF">KIW84_052585</name>
</gene>
<organism evidence="2 3">
    <name type="scientific">Pisum sativum</name>
    <name type="common">Garden pea</name>
    <name type="synonym">Lathyrus oleraceus</name>
    <dbReference type="NCBI Taxonomy" id="3888"/>
    <lineage>
        <taxon>Eukaryota</taxon>
        <taxon>Viridiplantae</taxon>
        <taxon>Streptophyta</taxon>
        <taxon>Embryophyta</taxon>
        <taxon>Tracheophyta</taxon>
        <taxon>Spermatophyta</taxon>
        <taxon>Magnoliopsida</taxon>
        <taxon>eudicotyledons</taxon>
        <taxon>Gunneridae</taxon>
        <taxon>Pentapetalae</taxon>
        <taxon>rosids</taxon>
        <taxon>fabids</taxon>
        <taxon>Fabales</taxon>
        <taxon>Fabaceae</taxon>
        <taxon>Papilionoideae</taxon>
        <taxon>50 kb inversion clade</taxon>
        <taxon>NPAAA clade</taxon>
        <taxon>Hologalegina</taxon>
        <taxon>IRL clade</taxon>
        <taxon>Fabeae</taxon>
        <taxon>Lathyrus</taxon>
    </lineage>
</organism>
<dbReference type="Proteomes" id="UP001058974">
    <property type="component" value="Chromosome 5"/>
</dbReference>
<reference evidence="2 3" key="1">
    <citation type="journal article" date="2022" name="Nat. Genet.">
        <title>Improved pea reference genome and pan-genome highlight genomic features and evolutionary characteristics.</title>
        <authorList>
            <person name="Yang T."/>
            <person name="Liu R."/>
            <person name="Luo Y."/>
            <person name="Hu S."/>
            <person name="Wang D."/>
            <person name="Wang C."/>
            <person name="Pandey M.K."/>
            <person name="Ge S."/>
            <person name="Xu Q."/>
            <person name="Li N."/>
            <person name="Li G."/>
            <person name="Huang Y."/>
            <person name="Saxena R.K."/>
            <person name="Ji Y."/>
            <person name="Li M."/>
            <person name="Yan X."/>
            <person name="He Y."/>
            <person name="Liu Y."/>
            <person name="Wang X."/>
            <person name="Xiang C."/>
            <person name="Varshney R.K."/>
            <person name="Ding H."/>
            <person name="Gao S."/>
            <person name="Zong X."/>
        </authorList>
    </citation>
    <scope>NUCLEOTIDE SEQUENCE [LARGE SCALE GENOMIC DNA]</scope>
    <source>
        <strain evidence="2 3">cv. Zhongwan 6</strain>
    </source>
</reference>
<protein>
    <recommendedName>
        <fullName evidence="1">HAT C-terminal dimerisation domain-containing protein</fullName>
    </recommendedName>
</protein>
<dbReference type="Gramene" id="Psat05G0258500-T1">
    <property type="protein sequence ID" value="KAI5405884.1"/>
    <property type="gene ID" value="KIW84_052585"/>
</dbReference>
<dbReference type="GO" id="GO:0046983">
    <property type="term" value="F:protein dimerization activity"/>
    <property type="evidence" value="ECO:0007669"/>
    <property type="project" value="InterPro"/>
</dbReference>
<dbReference type="InterPro" id="IPR012337">
    <property type="entry name" value="RNaseH-like_sf"/>
</dbReference>
<dbReference type="AlphaFoldDB" id="A0A9D4WN17"/>
<keyword evidence="3" id="KW-1185">Reference proteome</keyword>
<dbReference type="InterPro" id="IPR008906">
    <property type="entry name" value="HATC_C_dom"/>
</dbReference>